<dbReference type="PANTHER" id="PTHR33495">
    <property type="entry name" value="ANTI-SIGMA FACTOR ANTAGONIST TM_1081-RELATED-RELATED"/>
    <property type="match status" value="1"/>
</dbReference>
<dbReference type="PANTHER" id="PTHR33495:SF13">
    <property type="entry name" value="ANTI-SIGMA-F FACTOR ANTAGONIST RSFB"/>
    <property type="match status" value="1"/>
</dbReference>
<sequence length="121" mass="12713">MSSAHTEPPNGQAVHVTTEMQGAAVVLVVAGDIDMVTAPEFEKALLAALRDRPEVLVVDLSAVEFLGSAGLTALVTARQEAGSDTALRVVAESSTTARPLQLTGLDQEIPLYRTREEALTS</sequence>
<dbReference type="Proteomes" id="UP001163203">
    <property type="component" value="Chromosome"/>
</dbReference>
<dbReference type="InterPro" id="IPR002645">
    <property type="entry name" value="STAS_dom"/>
</dbReference>
<dbReference type="InterPro" id="IPR036513">
    <property type="entry name" value="STAS_dom_sf"/>
</dbReference>
<dbReference type="Gene3D" id="3.30.750.24">
    <property type="entry name" value="STAS domain"/>
    <property type="match status" value="1"/>
</dbReference>
<feature type="domain" description="STAS" evidence="3">
    <location>
        <begin position="14"/>
        <end position="121"/>
    </location>
</feature>
<dbReference type="EMBL" id="CP113836">
    <property type="protein sequence ID" value="WAL66905.1"/>
    <property type="molecule type" value="Genomic_DNA"/>
</dbReference>
<proteinExistence type="inferred from homology"/>
<keyword evidence="5" id="KW-1185">Reference proteome</keyword>
<protein>
    <recommendedName>
        <fullName evidence="2">Anti-sigma factor antagonist</fullName>
    </recommendedName>
</protein>
<comment type="similarity">
    <text evidence="1 2">Belongs to the anti-sigma-factor antagonist family.</text>
</comment>
<dbReference type="CDD" id="cd07043">
    <property type="entry name" value="STAS_anti-anti-sigma_factors"/>
    <property type="match status" value="1"/>
</dbReference>
<dbReference type="Pfam" id="PF01740">
    <property type="entry name" value="STAS"/>
    <property type="match status" value="1"/>
</dbReference>
<evidence type="ECO:0000259" key="3">
    <source>
        <dbReference type="PROSITE" id="PS50801"/>
    </source>
</evidence>
<evidence type="ECO:0000256" key="1">
    <source>
        <dbReference type="ARBA" id="ARBA00009013"/>
    </source>
</evidence>
<organism evidence="4 5">
    <name type="scientific">Amycolatopsis cynarae</name>
    <dbReference type="NCBI Taxonomy" id="2995223"/>
    <lineage>
        <taxon>Bacteria</taxon>
        <taxon>Bacillati</taxon>
        <taxon>Actinomycetota</taxon>
        <taxon>Actinomycetes</taxon>
        <taxon>Pseudonocardiales</taxon>
        <taxon>Pseudonocardiaceae</taxon>
        <taxon>Amycolatopsis</taxon>
    </lineage>
</organism>
<dbReference type="SUPFAM" id="SSF52091">
    <property type="entry name" value="SpoIIaa-like"/>
    <property type="match status" value="1"/>
</dbReference>
<reference evidence="4" key="1">
    <citation type="submission" date="2022-11" db="EMBL/GenBank/DDBJ databases">
        <authorList>
            <person name="Mo P."/>
        </authorList>
    </citation>
    <scope>NUCLEOTIDE SEQUENCE</scope>
    <source>
        <strain evidence="4">HUAS 11-8</strain>
    </source>
</reference>
<dbReference type="InterPro" id="IPR003658">
    <property type="entry name" value="Anti-sigma_ant"/>
</dbReference>
<dbReference type="PROSITE" id="PS50801">
    <property type="entry name" value="STAS"/>
    <property type="match status" value="1"/>
</dbReference>
<evidence type="ECO:0000256" key="2">
    <source>
        <dbReference type="RuleBase" id="RU003749"/>
    </source>
</evidence>
<evidence type="ECO:0000313" key="4">
    <source>
        <dbReference type="EMBL" id="WAL66905.1"/>
    </source>
</evidence>
<dbReference type="NCBIfam" id="TIGR00377">
    <property type="entry name" value="ant_ant_sig"/>
    <property type="match status" value="1"/>
</dbReference>
<accession>A0ABY7B4P4</accession>
<name>A0ABY7B4P4_9PSEU</name>
<gene>
    <name evidence="4" type="ORF">ORV05_03635</name>
</gene>
<evidence type="ECO:0000313" key="5">
    <source>
        <dbReference type="Proteomes" id="UP001163203"/>
    </source>
</evidence>
<dbReference type="RefSeq" id="WP_268757030.1">
    <property type="nucleotide sequence ID" value="NZ_CP113836.1"/>
</dbReference>